<dbReference type="EMBL" id="JAGMVS010000066">
    <property type="protein sequence ID" value="MCM2437643.1"/>
    <property type="molecule type" value="Genomic_DNA"/>
</dbReference>
<dbReference type="GO" id="GO:0008902">
    <property type="term" value="F:hydroxymethylpyrimidine kinase activity"/>
    <property type="evidence" value="ECO:0007669"/>
    <property type="project" value="UniProtKB-EC"/>
</dbReference>
<dbReference type="EC" id="2.7.4.7" evidence="6"/>
<reference evidence="13" key="1">
    <citation type="submission" date="2021-04" db="EMBL/GenBank/DDBJ databases">
        <title>Taxonomic assessment of Weissella genus.</title>
        <authorList>
            <person name="Fanelli F."/>
            <person name="Chieffi D."/>
            <person name="Dell'Aquila A."/>
            <person name="Gyu-Sung C."/>
            <person name="Franz C.M.A.P."/>
            <person name="Fusco V."/>
        </authorList>
    </citation>
    <scope>NUCLEOTIDE SEQUENCE</scope>
    <source>
        <strain evidence="13">LMG 25373</strain>
    </source>
</reference>
<evidence type="ECO:0000256" key="4">
    <source>
        <dbReference type="ARBA" id="ARBA00009879"/>
    </source>
</evidence>
<dbReference type="RefSeq" id="WP_205143340.1">
    <property type="nucleotide sequence ID" value="NZ_JAFBDN010000005.1"/>
</dbReference>
<protein>
    <recommendedName>
        <fullName evidence="7">Hydroxymethylpyrimidine/phosphomethylpyrimidine kinase</fullName>
        <ecNumber evidence="5">2.7.1.49</ecNumber>
        <ecNumber evidence="6">2.7.4.7</ecNumber>
    </recommendedName>
    <alternativeName>
        <fullName evidence="10">Hydroxymethylpyrimidine kinase</fullName>
    </alternativeName>
    <alternativeName>
        <fullName evidence="11">Hydroxymethylpyrimidine phosphate kinase</fullName>
    </alternativeName>
</protein>
<evidence type="ECO:0000256" key="7">
    <source>
        <dbReference type="ARBA" id="ARBA00019161"/>
    </source>
</evidence>
<evidence type="ECO:0000259" key="12">
    <source>
        <dbReference type="Pfam" id="PF08543"/>
    </source>
</evidence>
<dbReference type="PANTHER" id="PTHR20858:SF17">
    <property type="entry name" value="HYDROXYMETHYLPYRIMIDINE_PHOSPHOMETHYLPYRIMIDINE KINASE THI20-RELATED"/>
    <property type="match status" value="1"/>
</dbReference>
<comment type="catalytic activity">
    <reaction evidence="2">
        <text>4-amino-2-methyl-5-(phosphooxymethyl)pyrimidine + ATP = 4-amino-2-methyl-5-(diphosphooxymethyl)pyrimidine + ADP</text>
        <dbReference type="Rhea" id="RHEA:19893"/>
        <dbReference type="ChEBI" id="CHEBI:30616"/>
        <dbReference type="ChEBI" id="CHEBI:57841"/>
        <dbReference type="ChEBI" id="CHEBI:58354"/>
        <dbReference type="ChEBI" id="CHEBI:456216"/>
        <dbReference type="EC" id="2.7.4.7"/>
    </reaction>
</comment>
<evidence type="ECO:0000256" key="8">
    <source>
        <dbReference type="ARBA" id="ARBA00022977"/>
    </source>
</evidence>
<dbReference type="GO" id="GO:0008972">
    <property type="term" value="F:phosphomethylpyrimidine kinase activity"/>
    <property type="evidence" value="ECO:0007669"/>
    <property type="project" value="UniProtKB-EC"/>
</dbReference>
<dbReference type="InterPro" id="IPR004399">
    <property type="entry name" value="HMP/HMP-P_kinase_dom"/>
</dbReference>
<evidence type="ECO:0000256" key="3">
    <source>
        <dbReference type="ARBA" id="ARBA00004769"/>
    </source>
</evidence>
<feature type="domain" description="Pyridoxamine kinase/Phosphomethylpyrimidine kinase" evidence="12">
    <location>
        <begin position="15"/>
        <end position="262"/>
    </location>
</feature>
<comment type="similarity">
    <text evidence="4">Belongs to the ThiD family.</text>
</comment>
<dbReference type="CDD" id="cd01169">
    <property type="entry name" value="HMPP_kinase"/>
    <property type="match status" value="1"/>
</dbReference>
<evidence type="ECO:0000313" key="13">
    <source>
        <dbReference type="EMBL" id="MCM2437643.1"/>
    </source>
</evidence>
<evidence type="ECO:0000256" key="5">
    <source>
        <dbReference type="ARBA" id="ARBA00012135"/>
    </source>
</evidence>
<dbReference type="Pfam" id="PF08543">
    <property type="entry name" value="Phos_pyr_kin"/>
    <property type="match status" value="1"/>
</dbReference>
<accession>A0ABT0VII0</accession>
<sequence length="266" mass="28936">MVNEFPQVVTIAGSDSDGSAGMQADLHAFFTHQVYGASILTAAVAGNSYGIHAAINLPTDFIDQEFATLAADYHIRAAKTGMLADSTLIRTVVKNLKKYDFGALVVDPVIYTKHGDMLLEEAAFATLRNELVPLATVITPNFFEAQKLAEMQIVTEADTIAAAHKLQDLGAKNVVIKGDHPVGKTDDVRDFILLENQQSFWLADEYVATQRVNGTGDTLSAVITAELAKHTPIAEAIRRAHDYVHLAIEQEIAVAHKYGPINHWAK</sequence>
<comment type="pathway">
    <text evidence="3">Cofactor biosynthesis; thiamine diphosphate biosynthesis; 4-amino-2-methyl-5-diphosphomethylpyrimidine from 5-amino-1-(5-phospho-D-ribosyl)imidazole: step 3/3.</text>
</comment>
<evidence type="ECO:0000256" key="11">
    <source>
        <dbReference type="ARBA" id="ARBA00043176"/>
    </source>
</evidence>
<dbReference type="Gene3D" id="3.40.1190.20">
    <property type="match status" value="1"/>
</dbReference>
<comment type="catalytic activity">
    <reaction evidence="1">
        <text>4-amino-5-hydroxymethyl-2-methylpyrimidine + ATP = 4-amino-2-methyl-5-(phosphooxymethyl)pyrimidine + ADP + H(+)</text>
        <dbReference type="Rhea" id="RHEA:23096"/>
        <dbReference type="ChEBI" id="CHEBI:15378"/>
        <dbReference type="ChEBI" id="CHEBI:16892"/>
        <dbReference type="ChEBI" id="CHEBI:30616"/>
        <dbReference type="ChEBI" id="CHEBI:58354"/>
        <dbReference type="ChEBI" id="CHEBI:456216"/>
        <dbReference type="EC" id="2.7.1.49"/>
    </reaction>
</comment>
<evidence type="ECO:0000313" key="14">
    <source>
        <dbReference type="Proteomes" id="UP001057481"/>
    </source>
</evidence>
<comment type="pathway">
    <text evidence="9">Cofactor biosynthesis; thiamine diphosphate biosynthesis; 4-amino-2-methyl-5-diphosphomethylpyrimidine from 5-amino-1-(5-phospho-D-ribosyl)imidazole: step 2/3.</text>
</comment>
<dbReference type="PANTHER" id="PTHR20858">
    <property type="entry name" value="PHOSPHOMETHYLPYRIMIDINE KINASE"/>
    <property type="match status" value="1"/>
</dbReference>
<dbReference type="EC" id="2.7.1.49" evidence="5"/>
<dbReference type="SUPFAM" id="SSF53613">
    <property type="entry name" value="Ribokinase-like"/>
    <property type="match status" value="1"/>
</dbReference>
<keyword evidence="8" id="KW-0784">Thiamine biosynthesis</keyword>
<organism evidence="13 14">
    <name type="scientific">Periweissella beninensis</name>
    <dbReference type="NCBI Taxonomy" id="504936"/>
    <lineage>
        <taxon>Bacteria</taxon>
        <taxon>Bacillati</taxon>
        <taxon>Bacillota</taxon>
        <taxon>Bacilli</taxon>
        <taxon>Lactobacillales</taxon>
        <taxon>Lactobacillaceae</taxon>
        <taxon>Periweissella</taxon>
    </lineage>
</organism>
<dbReference type="InterPro" id="IPR013749">
    <property type="entry name" value="PM/HMP-P_kinase-1"/>
</dbReference>
<evidence type="ECO:0000256" key="9">
    <source>
        <dbReference type="ARBA" id="ARBA00037917"/>
    </source>
</evidence>
<comment type="caution">
    <text evidence="13">The sequence shown here is derived from an EMBL/GenBank/DDBJ whole genome shotgun (WGS) entry which is preliminary data.</text>
</comment>
<evidence type="ECO:0000256" key="6">
    <source>
        <dbReference type="ARBA" id="ARBA00012963"/>
    </source>
</evidence>
<keyword evidence="13" id="KW-0418">Kinase</keyword>
<evidence type="ECO:0000256" key="1">
    <source>
        <dbReference type="ARBA" id="ARBA00000151"/>
    </source>
</evidence>
<name>A0ABT0VII0_9LACO</name>
<evidence type="ECO:0000256" key="10">
    <source>
        <dbReference type="ARBA" id="ARBA00042102"/>
    </source>
</evidence>
<dbReference type="Proteomes" id="UP001057481">
    <property type="component" value="Unassembled WGS sequence"/>
</dbReference>
<dbReference type="InterPro" id="IPR029056">
    <property type="entry name" value="Ribokinase-like"/>
</dbReference>
<proteinExistence type="inferred from homology"/>
<gene>
    <name evidence="13" type="primary">thiD</name>
    <name evidence="13" type="ORF">KAK10_06945</name>
</gene>
<keyword evidence="13" id="KW-0808">Transferase</keyword>
<keyword evidence="14" id="KW-1185">Reference proteome</keyword>
<evidence type="ECO:0000256" key="2">
    <source>
        <dbReference type="ARBA" id="ARBA00000565"/>
    </source>
</evidence>
<dbReference type="NCBIfam" id="TIGR00097">
    <property type="entry name" value="HMP-P_kinase"/>
    <property type="match status" value="1"/>
</dbReference>